<proteinExistence type="inferred from homology"/>
<dbReference type="InterPro" id="IPR029058">
    <property type="entry name" value="AB_hydrolase_fold"/>
</dbReference>
<keyword evidence="2" id="KW-0378">Hydrolase</keyword>
<accession>A0A0W8INX3</accession>
<dbReference type="PANTHER" id="PTHR48081">
    <property type="entry name" value="AB HYDROLASE SUPERFAMILY PROTEIN C4A8.06C"/>
    <property type="match status" value="1"/>
</dbReference>
<dbReference type="GO" id="GO:0016787">
    <property type="term" value="F:hydrolase activity"/>
    <property type="evidence" value="ECO:0007669"/>
    <property type="project" value="UniProtKB-KW"/>
</dbReference>
<evidence type="ECO:0000256" key="1">
    <source>
        <dbReference type="ARBA" id="ARBA00010515"/>
    </source>
</evidence>
<dbReference type="InterPro" id="IPR050300">
    <property type="entry name" value="GDXG_lipolytic_enzyme"/>
</dbReference>
<protein>
    <submittedName>
        <fullName evidence="4">Esterase</fullName>
    </submittedName>
</protein>
<dbReference type="AlphaFoldDB" id="A0A0W8INX3"/>
<evidence type="ECO:0000313" key="5">
    <source>
        <dbReference type="Proteomes" id="UP000053512"/>
    </source>
</evidence>
<organism evidence="4 5">
    <name type="scientific">Kocuria rosea subsp. polaris</name>
    <dbReference type="NCBI Taxonomy" id="136273"/>
    <lineage>
        <taxon>Bacteria</taxon>
        <taxon>Bacillati</taxon>
        <taxon>Actinomycetota</taxon>
        <taxon>Actinomycetes</taxon>
        <taxon>Micrococcales</taxon>
        <taxon>Micrococcaceae</taxon>
        <taxon>Kocuria</taxon>
    </lineage>
</organism>
<dbReference type="Pfam" id="PF07859">
    <property type="entry name" value="Abhydrolase_3"/>
    <property type="match status" value="1"/>
</dbReference>
<comment type="similarity">
    <text evidence="1">Belongs to the 'GDXG' lipolytic enzyme family.</text>
</comment>
<name>A0A0W8INX3_KOCRO</name>
<comment type="caution">
    <text evidence="4">The sequence shown here is derived from an EMBL/GenBank/DDBJ whole genome shotgun (WGS) entry which is preliminary data.</text>
</comment>
<gene>
    <name evidence="4" type="ORF">AVL61_00720</name>
</gene>
<dbReference type="InterPro" id="IPR013094">
    <property type="entry name" value="AB_hydrolase_3"/>
</dbReference>
<evidence type="ECO:0000256" key="2">
    <source>
        <dbReference type="ARBA" id="ARBA00022801"/>
    </source>
</evidence>
<dbReference type="Proteomes" id="UP000053512">
    <property type="component" value="Unassembled WGS sequence"/>
</dbReference>
<dbReference type="PANTHER" id="PTHR48081:SF8">
    <property type="entry name" value="ALPHA_BETA HYDROLASE FOLD-3 DOMAIN-CONTAINING PROTEIN-RELATED"/>
    <property type="match status" value="1"/>
</dbReference>
<evidence type="ECO:0000313" key="4">
    <source>
        <dbReference type="EMBL" id="KUG61484.1"/>
    </source>
</evidence>
<dbReference type="EMBL" id="LQBK01000004">
    <property type="protein sequence ID" value="KUG61484.1"/>
    <property type="molecule type" value="Genomic_DNA"/>
</dbReference>
<sequence length="321" mass="34799">MSLDHATLAFLAASAEAAGPDAKPMWQMSPAEARATAAAMNEMFGTGPEMHRTEDHVLDASDGGSFRIRVHVPRESPAGVFVYLHGGGWVLQDIDGYDTLGRQLAEKSGCAVVLVDYRKAPEHPFPAAVEDSWTALTWAGEHLAEIAGAQVPLYVGGDSAGGNLSAVMALRARENGGPAIAKQVLIYPVTDADFTRPSYTEEENQTLLTTEFMTWFWDQYVPDAEQRKHPDAAPFHAEDLSGLPPALVITAAHDVLRDEGEAYAEKLQEAGVEVHQRRWEGQMHGFFSMVNVLPASAEALDFVVESIATDVQAELEEAGER</sequence>
<dbReference type="Gene3D" id="3.40.50.1820">
    <property type="entry name" value="alpha/beta hydrolase"/>
    <property type="match status" value="1"/>
</dbReference>
<evidence type="ECO:0000259" key="3">
    <source>
        <dbReference type="Pfam" id="PF07859"/>
    </source>
</evidence>
<dbReference type="SUPFAM" id="SSF53474">
    <property type="entry name" value="alpha/beta-Hydrolases"/>
    <property type="match status" value="1"/>
</dbReference>
<dbReference type="FunFam" id="3.40.50.1820:FF:000089">
    <property type="entry name" value="Alpha/beta hydrolase"/>
    <property type="match status" value="1"/>
</dbReference>
<reference evidence="5" key="1">
    <citation type="submission" date="2015-12" db="EMBL/GenBank/DDBJ databases">
        <authorList>
            <person name="Nair G.R."/>
            <person name="Kaur G."/>
            <person name="Mayilraj S."/>
        </authorList>
    </citation>
    <scope>NUCLEOTIDE SEQUENCE [LARGE SCALE GENOMIC DNA]</scope>
    <source>
        <strain evidence="5">CD08_4</strain>
    </source>
</reference>
<dbReference type="OrthoDB" id="9803828at2"/>
<feature type="domain" description="Alpha/beta hydrolase fold-3" evidence="3">
    <location>
        <begin position="81"/>
        <end position="287"/>
    </location>
</feature>
<dbReference type="RefSeq" id="WP_058872900.1">
    <property type="nucleotide sequence ID" value="NZ_LQBK01000004.1"/>
</dbReference>